<dbReference type="RefSeq" id="WP_256944113.1">
    <property type="nucleotide sequence ID" value="NZ_JANHNZ010000001.1"/>
</dbReference>
<feature type="domain" description="ABC transporter" evidence="8">
    <location>
        <begin position="354"/>
        <end position="588"/>
    </location>
</feature>
<dbReference type="SMART" id="SM00382">
    <property type="entry name" value="AAA"/>
    <property type="match status" value="1"/>
</dbReference>
<dbReference type="SUPFAM" id="SSF52540">
    <property type="entry name" value="P-loop containing nucleoside triphosphate hydrolases"/>
    <property type="match status" value="1"/>
</dbReference>
<reference evidence="10" key="3">
    <citation type="journal article" date="2023" name="Microbiol. Resour. Announc.">
        <title>Draft Genome Sequence of Granulicatella sp. Strain S8, Isolated from a Marine Fish, Seriola quinqueradiata.</title>
        <authorList>
            <person name="Lee M."/>
            <person name="Farooq A."/>
            <person name="Jeong J.B."/>
            <person name="Jung M.Y."/>
        </authorList>
    </citation>
    <scope>NUCLEOTIDE SEQUENCE</scope>
    <source>
        <strain evidence="10">S8</strain>
    </source>
</reference>
<evidence type="ECO:0000256" key="2">
    <source>
        <dbReference type="ARBA" id="ARBA00022692"/>
    </source>
</evidence>
<dbReference type="Gene3D" id="3.40.50.300">
    <property type="entry name" value="P-loop containing nucleotide triphosphate hydrolases"/>
    <property type="match status" value="1"/>
</dbReference>
<proteinExistence type="predicted"/>
<dbReference type="PROSITE" id="PS00211">
    <property type="entry name" value="ABC_TRANSPORTER_1"/>
    <property type="match status" value="1"/>
</dbReference>
<dbReference type="InterPro" id="IPR039421">
    <property type="entry name" value="Type_1_exporter"/>
</dbReference>
<comment type="caution">
    <text evidence="10">The sequence shown here is derived from an EMBL/GenBank/DDBJ whole genome shotgun (WGS) entry which is preliminary data.</text>
</comment>
<keyword evidence="11" id="KW-1185">Reference proteome</keyword>
<dbReference type="Pfam" id="PF00664">
    <property type="entry name" value="ABC_membrane"/>
    <property type="match status" value="1"/>
</dbReference>
<dbReference type="InterPro" id="IPR017871">
    <property type="entry name" value="ABC_transporter-like_CS"/>
</dbReference>
<dbReference type="PROSITE" id="PS50893">
    <property type="entry name" value="ABC_TRANSPORTER_2"/>
    <property type="match status" value="1"/>
</dbReference>
<evidence type="ECO:0000259" key="9">
    <source>
        <dbReference type="PROSITE" id="PS50929"/>
    </source>
</evidence>
<name>A0ABT1WK63_9LACT</name>
<dbReference type="Pfam" id="PF00005">
    <property type="entry name" value="ABC_tran"/>
    <property type="match status" value="1"/>
</dbReference>
<evidence type="ECO:0000313" key="10">
    <source>
        <dbReference type="EMBL" id="MCQ9208996.1"/>
    </source>
</evidence>
<reference evidence="10" key="1">
    <citation type="submission" date="2022-07" db="EMBL/GenBank/DDBJ databases">
        <authorList>
            <person name="Jung M.-Y."/>
            <person name="Lee M."/>
        </authorList>
    </citation>
    <scope>NUCLEOTIDE SEQUENCE</scope>
    <source>
        <strain evidence="10">S8</strain>
    </source>
</reference>
<comment type="subcellular location">
    <subcellularLocation>
        <location evidence="1">Cell membrane</location>
        <topology evidence="1">Multi-pass membrane protein</topology>
    </subcellularLocation>
</comment>
<evidence type="ECO:0000256" key="7">
    <source>
        <dbReference type="SAM" id="Phobius"/>
    </source>
</evidence>
<dbReference type="Gene3D" id="1.20.1560.10">
    <property type="entry name" value="ABC transporter type 1, transmembrane domain"/>
    <property type="match status" value="1"/>
</dbReference>
<feature type="domain" description="ABC transmembrane type-1" evidence="9">
    <location>
        <begin position="36"/>
        <end position="320"/>
    </location>
</feature>
<keyword evidence="3" id="KW-0547">Nucleotide-binding</keyword>
<dbReference type="InterPro" id="IPR003593">
    <property type="entry name" value="AAA+_ATPase"/>
</dbReference>
<dbReference type="InterPro" id="IPR011527">
    <property type="entry name" value="ABC1_TM_dom"/>
</dbReference>
<evidence type="ECO:0000313" key="11">
    <source>
        <dbReference type="Proteomes" id="UP001059480"/>
    </source>
</evidence>
<dbReference type="InterPro" id="IPR003439">
    <property type="entry name" value="ABC_transporter-like_ATP-bd"/>
</dbReference>
<dbReference type="PANTHER" id="PTHR43394">
    <property type="entry name" value="ATP-DEPENDENT PERMEASE MDL1, MITOCHONDRIAL"/>
    <property type="match status" value="1"/>
</dbReference>
<feature type="transmembrane region" description="Helical" evidence="7">
    <location>
        <begin position="178"/>
        <end position="195"/>
    </location>
</feature>
<keyword evidence="2 7" id="KW-0812">Transmembrane</keyword>
<dbReference type="InterPro" id="IPR027417">
    <property type="entry name" value="P-loop_NTPase"/>
</dbReference>
<evidence type="ECO:0000256" key="4">
    <source>
        <dbReference type="ARBA" id="ARBA00022840"/>
    </source>
</evidence>
<sequence>MEASKSGWKKTMSFKEQVTITRRISSFTRPYRKQFLIAVLWTLVLTVFNILIPRVLQVYMDDYLIKGNITLTISIYFAFAYLLGTFGKMLAQYYGRYFFSLASEQTVENIRNHLFEKINQLGMRFFDQTPAGSLVSRITNDTETIKQFWNVFLALMESSFGMVSVSIAMFVLNAKATGVFLLLSPVMVWAIWYYQKYSSKVYRAMRESLSQLNTKLNESISGMSIIQQFRQEKRVQDEFNRINDSYNRNQIRMVKMNALLLMPLINLLQGIALVIVLYMFGLQSLVGPIEVGVVYAFTSYIQNFFRPMGMLMDNLSVLQDGVVSSSRVLDLLDNMEMAPKQDALQPLEIKNGRIEFKHVSFSYDGQNDVLKDISFTVEPGQTIALVGHTGSGKSSIINVFMRFYEFERGDILIDGHSIKEYPIEEIRKNIGLVLQDSFLFYGDITRNIRLMDEDLTDNDVRHAAEFVHADQFIEALDNGYHSKVIERGASYSSGERQLLSFARTIIREPKILVLDEATASIDTQTEEFIQDSLRNMRKDRTTIAIAHRLSTIHDANQILVLDKGRIIERGTHDELIALQGTYYDMYRLQSMEAREK</sequence>
<keyword evidence="6 7" id="KW-0472">Membrane</keyword>
<dbReference type="SUPFAM" id="SSF90123">
    <property type="entry name" value="ABC transporter transmembrane region"/>
    <property type="match status" value="1"/>
</dbReference>
<evidence type="ECO:0000256" key="5">
    <source>
        <dbReference type="ARBA" id="ARBA00022989"/>
    </source>
</evidence>
<dbReference type="InterPro" id="IPR036640">
    <property type="entry name" value="ABC1_TM_sf"/>
</dbReference>
<feature type="transmembrane region" description="Helical" evidence="7">
    <location>
        <begin position="258"/>
        <end position="280"/>
    </location>
</feature>
<dbReference type="PANTHER" id="PTHR43394:SF1">
    <property type="entry name" value="ATP-BINDING CASSETTE SUB-FAMILY B MEMBER 10, MITOCHONDRIAL"/>
    <property type="match status" value="1"/>
</dbReference>
<evidence type="ECO:0000256" key="6">
    <source>
        <dbReference type="ARBA" id="ARBA00023136"/>
    </source>
</evidence>
<feature type="transmembrane region" description="Helical" evidence="7">
    <location>
        <begin position="68"/>
        <end position="86"/>
    </location>
</feature>
<keyword evidence="5 7" id="KW-1133">Transmembrane helix</keyword>
<gene>
    <name evidence="10" type="ORF">NPA36_00245</name>
</gene>
<dbReference type="Proteomes" id="UP001059480">
    <property type="component" value="Unassembled WGS sequence"/>
</dbReference>
<feature type="transmembrane region" description="Helical" evidence="7">
    <location>
        <begin position="148"/>
        <end position="172"/>
    </location>
</feature>
<dbReference type="GO" id="GO:0005524">
    <property type="term" value="F:ATP binding"/>
    <property type="evidence" value="ECO:0007669"/>
    <property type="project" value="UniProtKB-KW"/>
</dbReference>
<keyword evidence="4 10" id="KW-0067">ATP-binding</keyword>
<accession>A0ABT1WK63</accession>
<protein>
    <submittedName>
        <fullName evidence="10">ABC transporter ATP-binding protein/permease</fullName>
    </submittedName>
</protein>
<dbReference type="PROSITE" id="PS50929">
    <property type="entry name" value="ABC_TM1F"/>
    <property type="match status" value="1"/>
</dbReference>
<organism evidence="10 11">
    <name type="scientific">Granulicatella seriolae</name>
    <dbReference type="NCBI Taxonomy" id="2967226"/>
    <lineage>
        <taxon>Bacteria</taxon>
        <taxon>Bacillati</taxon>
        <taxon>Bacillota</taxon>
        <taxon>Bacilli</taxon>
        <taxon>Lactobacillales</taxon>
        <taxon>Carnobacteriaceae</taxon>
        <taxon>Granulicatella</taxon>
    </lineage>
</organism>
<dbReference type="CDD" id="cd18544">
    <property type="entry name" value="ABC_6TM_TmrA_like"/>
    <property type="match status" value="1"/>
</dbReference>
<evidence type="ECO:0000259" key="8">
    <source>
        <dbReference type="PROSITE" id="PS50893"/>
    </source>
</evidence>
<evidence type="ECO:0000256" key="3">
    <source>
        <dbReference type="ARBA" id="ARBA00022741"/>
    </source>
</evidence>
<feature type="transmembrane region" description="Helical" evidence="7">
    <location>
        <begin position="35"/>
        <end position="56"/>
    </location>
</feature>
<reference evidence="10" key="2">
    <citation type="journal article" date="2023" name="Curr. Microbiol.">
        <title>Granulicatella seriolae sp. nov., a Novel Facultative Anaerobe Isolated from Yellowtail Marine Fish.</title>
        <authorList>
            <person name="Lee M."/>
            <person name="Choi Y.J."/>
            <person name="Farooq A."/>
            <person name="Jeong J.B."/>
            <person name="Jung M.Y."/>
        </authorList>
    </citation>
    <scope>NUCLEOTIDE SEQUENCE</scope>
    <source>
        <strain evidence="10">S8</strain>
    </source>
</reference>
<dbReference type="EMBL" id="JANHNZ010000001">
    <property type="protein sequence ID" value="MCQ9208996.1"/>
    <property type="molecule type" value="Genomic_DNA"/>
</dbReference>
<dbReference type="CDD" id="cd03254">
    <property type="entry name" value="ABCC_Glucan_exporter_like"/>
    <property type="match status" value="1"/>
</dbReference>
<evidence type="ECO:0000256" key="1">
    <source>
        <dbReference type="ARBA" id="ARBA00004651"/>
    </source>
</evidence>